<name>A0ABP0NQ05_9DINO</name>
<proteinExistence type="predicted"/>
<evidence type="ECO:0000313" key="8">
    <source>
        <dbReference type="EMBL" id="CAK9064524.1"/>
    </source>
</evidence>
<dbReference type="Proteomes" id="UP001642484">
    <property type="component" value="Unassembled WGS sequence"/>
</dbReference>
<dbReference type="SMART" id="SM00220">
    <property type="entry name" value="S_TKc"/>
    <property type="match status" value="1"/>
</dbReference>
<evidence type="ECO:0000256" key="1">
    <source>
        <dbReference type="ARBA" id="ARBA00022527"/>
    </source>
</evidence>
<keyword evidence="4" id="KW-0418">Kinase</keyword>
<dbReference type="InterPro" id="IPR000719">
    <property type="entry name" value="Prot_kinase_dom"/>
</dbReference>
<dbReference type="PANTHER" id="PTHR24350">
    <property type="entry name" value="SERINE/THREONINE-PROTEIN KINASE IAL-RELATED"/>
    <property type="match status" value="1"/>
</dbReference>
<organism evidence="8 9">
    <name type="scientific">Durusdinium trenchii</name>
    <dbReference type="NCBI Taxonomy" id="1381693"/>
    <lineage>
        <taxon>Eukaryota</taxon>
        <taxon>Sar</taxon>
        <taxon>Alveolata</taxon>
        <taxon>Dinophyceae</taxon>
        <taxon>Suessiales</taxon>
        <taxon>Symbiodiniaceae</taxon>
        <taxon>Durusdinium</taxon>
    </lineage>
</organism>
<keyword evidence="2" id="KW-0808">Transferase</keyword>
<keyword evidence="3" id="KW-0547">Nucleotide-binding</keyword>
<feature type="non-terminal residue" evidence="8">
    <location>
        <position position="1"/>
    </location>
</feature>
<evidence type="ECO:0000259" key="7">
    <source>
        <dbReference type="PROSITE" id="PS50011"/>
    </source>
</evidence>
<gene>
    <name evidence="8" type="ORF">CCMP2556_LOCUS31706</name>
</gene>
<feature type="domain" description="Protein kinase" evidence="7">
    <location>
        <begin position="434"/>
        <end position="685"/>
    </location>
</feature>
<dbReference type="InterPro" id="IPR030616">
    <property type="entry name" value="Aur-like"/>
</dbReference>
<dbReference type="PROSITE" id="PS50011">
    <property type="entry name" value="PROTEIN_KINASE_DOM"/>
    <property type="match status" value="1"/>
</dbReference>
<keyword evidence="9" id="KW-1185">Reference proteome</keyword>
<protein>
    <recommendedName>
        <fullName evidence="7">Protein kinase domain-containing protein</fullName>
    </recommendedName>
</protein>
<dbReference type="Gene3D" id="1.10.510.10">
    <property type="entry name" value="Transferase(Phosphotransferase) domain 1"/>
    <property type="match status" value="1"/>
</dbReference>
<evidence type="ECO:0000256" key="6">
    <source>
        <dbReference type="SAM" id="MobiDB-lite"/>
    </source>
</evidence>
<feature type="region of interest" description="Disordered" evidence="6">
    <location>
        <begin position="285"/>
        <end position="304"/>
    </location>
</feature>
<dbReference type="Pfam" id="PF03133">
    <property type="entry name" value="TTL"/>
    <property type="match status" value="1"/>
</dbReference>
<accession>A0ABP0NQ05</accession>
<dbReference type="InterPro" id="IPR011009">
    <property type="entry name" value="Kinase-like_dom_sf"/>
</dbReference>
<keyword evidence="1" id="KW-0723">Serine/threonine-protein kinase</keyword>
<dbReference type="PROSITE" id="PS00108">
    <property type="entry name" value="PROTEIN_KINASE_ST"/>
    <property type="match status" value="1"/>
</dbReference>
<dbReference type="Pfam" id="PF00069">
    <property type="entry name" value="Pkinase"/>
    <property type="match status" value="1"/>
</dbReference>
<comment type="caution">
    <text evidence="8">The sequence shown here is derived from an EMBL/GenBank/DDBJ whole genome shotgun (WGS) entry which is preliminary data.</text>
</comment>
<reference evidence="8 9" key="1">
    <citation type="submission" date="2024-02" db="EMBL/GenBank/DDBJ databases">
        <authorList>
            <person name="Chen Y."/>
            <person name="Shah S."/>
            <person name="Dougan E. K."/>
            <person name="Thang M."/>
            <person name="Chan C."/>
        </authorList>
    </citation>
    <scope>NUCLEOTIDE SEQUENCE [LARGE SCALE GENOMIC DNA]</scope>
</reference>
<sequence length="797" mass="88867">VRSKSRGKLRGVHRQRALQLFLRESQEEELMPAGSKSEGRPPIKLLLSAFEGRPAVLLFDYHPAVGKERTVDPDRVVSCEGHGRPEIFFSHSGCVHRYNAVLNSFYCGGLEEEASAVPILLWGGTPRPESLREFRACQKTNHFPASWQLGRKDLLWRNLRAMQQRFPDGRFDLMPQTFLFPGQFKFWMELSKASPHETSFDPRPVDRLTAPWTLSPGARCSDRARCGWGMARERAEAGSLRELPCSEMARELPCSEMAEVKASLAATGQTVQRVLDTLRKLQEHFEHRPPAKNTPSESKDEGFSPSRLSVLRAVKLRIAEYLEASDAFEALVAIPAPHVDDVLVELSDVEPTRPPTPELRSPSVATLLEGKCFSEPSEEPWEDAPPPPGALAVARMAPPAPPTAPAAPPPPPAPLVDSLTTVPAQLPASIVKDFVVDGTLGRGSVAQVLRLRNRQTGRTEVALKVMEKRPLEIRNMMSQVQREVKIQSSIFHPNVLRLFRCVSDETHLYMLLELADGCLVKLLSQHPHRRLPEPLAAKLFRDIVLGVEHLHSVACCAHRDLKPENILLAGLCPKICDFGWCTDLDGTKRRTLCGTFSYMAPEVLFGEGHGKEVDHWSLGVLLYELLAGQTPFASAAPDFRQKVHQVLYQCPRWFSQEACHLLHSLLQRFPKHRRPLPEVLQHRWLERSALRPLPSAHVAPMTSAAGHPANLSRHGSPVSRAIRSPRQPMMPLHGIRSNAPPRVVLLQKNKGLDLSRPSGQWGRGVGREERGGSVGNTPPQRRAIYSLLQASSKDQLR</sequence>
<dbReference type="InterPro" id="IPR004344">
    <property type="entry name" value="TTL/TTLL_fam"/>
</dbReference>
<keyword evidence="5" id="KW-0067">ATP-binding</keyword>
<evidence type="ECO:0000313" key="9">
    <source>
        <dbReference type="Proteomes" id="UP001642484"/>
    </source>
</evidence>
<evidence type="ECO:0000256" key="4">
    <source>
        <dbReference type="ARBA" id="ARBA00022777"/>
    </source>
</evidence>
<evidence type="ECO:0000256" key="2">
    <source>
        <dbReference type="ARBA" id="ARBA00022679"/>
    </source>
</evidence>
<evidence type="ECO:0000256" key="5">
    <source>
        <dbReference type="ARBA" id="ARBA00022840"/>
    </source>
</evidence>
<evidence type="ECO:0000256" key="3">
    <source>
        <dbReference type="ARBA" id="ARBA00022741"/>
    </source>
</evidence>
<dbReference type="SUPFAM" id="SSF56112">
    <property type="entry name" value="Protein kinase-like (PK-like)"/>
    <property type="match status" value="1"/>
</dbReference>
<dbReference type="EMBL" id="CAXAMN010021918">
    <property type="protein sequence ID" value="CAK9064524.1"/>
    <property type="molecule type" value="Genomic_DNA"/>
</dbReference>
<feature type="region of interest" description="Disordered" evidence="6">
    <location>
        <begin position="699"/>
        <end position="780"/>
    </location>
</feature>
<dbReference type="InterPro" id="IPR008271">
    <property type="entry name" value="Ser/Thr_kinase_AS"/>
</dbReference>